<sequence>MNINNKTLAWIVSILVLAAVVAAFITIGGPSRQRSLRFDERRVSDLQAIQGQIITYWQQKNSLPASLSDLSDSISGFKAPTDPETTQAYEYSVTSSLNFQLCATFNLPSESDQTRAVPMMYPGPDNWSHGVGRVCFERSIDPQLYKPVKY</sequence>
<organism evidence="1 2">
    <name type="scientific">Candidatus Doudnabacteria bacterium RIFCSPLOWO2_01_FULL_44_21</name>
    <dbReference type="NCBI Taxonomy" id="1817841"/>
    <lineage>
        <taxon>Bacteria</taxon>
        <taxon>Candidatus Doudnaibacteriota</taxon>
    </lineage>
</organism>
<evidence type="ECO:0000313" key="2">
    <source>
        <dbReference type="Proteomes" id="UP000177281"/>
    </source>
</evidence>
<dbReference type="Proteomes" id="UP000177281">
    <property type="component" value="Unassembled WGS sequence"/>
</dbReference>
<evidence type="ECO:0008006" key="3">
    <source>
        <dbReference type="Google" id="ProtNLM"/>
    </source>
</evidence>
<name>A0A1F5PX85_9BACT</name>
<evidence type="ECO:0000313" key="1">
    <source>
        <dbReference type="EMBL" id="OGE94474.1"/>
    </source>
</evidence>
<dbReference type="STRING" id="1817841.A3B10_02335"/>
<comment type="caution">
    <text evidence="1">The sequence shown here is derived from an EMBL/GenBank/DDBJ whole genome shotgun (WGS) entry which is preliminary data.</text>
</comment>
<dbReference type="AlphaFoldDB" id="A0A1F5PX85"/>
<accession>A0A1F5PX85</accession>
<dbReference type="EMBL" id="MFFB01000017">
    <property type="protein sequence ID" value="OGE94474.1"/>
    <property type="molecule type" value="Genomic_DNA"/>
</dbReference>
<protein>
    <recommendedName>
        <fullName evidence="3">Type II secretion system protein GspG C-terminal domain-containing protein</fullName>
    </recommendedName>
</protein>
<reference evidence="1 2" key="1">
    <citation type="journal article" date="2016" name="Nat. Commun.">
        <title>Thousands of microbial genomes shed light on interconnected biogeochemical processes in an aquifer system.</title>
        <authorList>
            <person name="Anantharaman K."/>
            <person name="Brown C.T."/>
            <person name="Hug L.A."/>
            <person name="Sharon I."/>
            <person name="Castelle C.J."/>
            <person name="Probst A.J."/>
            <person name="Thomas B.C."/>
            <person name="Singh A."/>
            <person name="Wilkins M.J."/>
            <person name="Karaoz U."/>
            <person name="Brodie E.L."/>
            <person name="Williams K.H."/>
            <person name="Hubbard S.S."/>
            <person name="Banfield J.F."/>
        </authorList>
    </citation>
    <scope>NUCLEOTIDE SEQUENCE [LARGE SCALE GENOMIC DNA]</scope>
</reference>
<proteinExistence type="predicted"/>
<gene>
    <name evidence="1" type="ORF">A3B10_02335</name>
</gene>